<dbReference type="Gene3D" id="3.30.160.20">
    <property type="match status" value="1"/>
</dbReference>
<evidence type="ECO:0000313" key="5">
    <source>
        <dbReference type="Proteomes" id="UP000442714"/>
    </source>
</evidence>
<dbReference type="Pfam" id="PF00472">
    <property type="entry name" value="RF-1"/>
    <property type="match status" value="1"/>
</dbReference>
<name>A0A845A1U1_9SPHN</name>
<comment type="caution">
    <text evidence="4">The sequence shown here is derived from an EMBL/GenBank/DDBJ whole genome shotgun (WGS) entry which is preliminary data.</text>
</comment>
<accession>A0A845A1U1</accession>
<dbReference type="InterPro" id="IPR045853">
    <property type="entry name" value="Pep_chain_release_fac_I_sf"/>
</dbReference>
<dbReference type="PANTHER" id="PTHR47814">
    <property type="entry name" value="PEPTIDYL-TRNA HYDROLASE ARFB"/>
    <property type="match status" value="1"/>
</dbReference>
<dbReference type="AlphaFoldDB" id="A0A845A1U1"/>
<sequence>MDDTNSSLVDRALTRAQESFIASSGPGGQNVNKVATAVQLRLDVFALRLSPPVFNRLKALAGSKMTAKGEIVLTARTYRTQEQNREDARNRLAAMLEEAQRQPKTRKKSRVNRVGKEKRIKAKKNRGAIKANRGKVNRRDW</sequence>
<gene>
    <name evidence="4" type="ORF">GRI41_12300</name>
</gene>
<evidence type="ECO:0000259" key="3">
    <source>
        <dbReference type="Pfam" id="PF00472"/>
    </source>
</evidence>
<dbReference type="OrthoDB" id="9815709at2"/>
<dbReference type="InterPro" id="IPR000352">
    <property type="entry name" value="Pep_chain_release_fac_I"/>
</dbReference>
<reference evidence="4 5" key="1">
    <citation type="submission" date="2019-12" db="EMBL/GenBank/DDBJ databases">
        <title>Genomic-based taxomic classification of the family Erythrobacteraceae.</title>
        <authorList>
            <person name="Xu L."/>
        </authorList>
    </citation>
    <scope>NUCLEOTIDE SEQUENCE [LARGE SCALE GENOMIC DNA]</scope>
    <source>
        <strain evidence="4 5">KCTC 52763</strain>
    </source>
</reference>
<evidence type="ECO:0000313" key="4">
    <source>
        <dbReference type="EMBL" id="MXO91609.1"/>
    </source>
</evidence>
<keyword evidence="4" id="KW-0378">Hydrolase</keyword>
<proteinExistence type="inferred from homology"/>
<feature type="compositionally biased region" description="Basic residues" evidence="2">
    <location>
        <begin position="103"/>
        <end position="141"/>
    </location>
</feature>
<keyword evidence="5" id="KW-1185">Reference proteome</keyword>
<feature type="domain" description="Prokaryotic-type class I peptide chain release factors" evidence="3">
    <location>
        <begin position="17"/>
        <end position="133"/>
    </location>
</feature>
<feature type="region of interest" description="Disordered" evidence="2">
    <location>
        <begin position="97"/>
        <end position="141"/>
    </location>
</feature>
<dbReference type="RefSeq" id="WP_160605265.1">
    <property type="nucleotide sequence ID" value="NZ_WTYX01000002.1"/>
</dbReference>
<dbReference type="PANTHER" id="PTHR47814:SF1">
    <property type="entry name" value="PEPTIDYL-TRNA HYDROLASE ARFB"/>
    <property type="match status" value="1"/>
</dbReference>
<dbReference type="EC" id="3.1.1.29" evidence="4"/>
<dbReference type="GO" id="GO:0004045">
    <property type="term" value="F:peptidyl-tRNA hydrolase activity"/>
    <property type="evidence" value="ECO:0007669"/>
    <property type="project" value="UniProtKB-EC"/>
</dbReference>
<evidence type="ECO:0000256" key="1">
    <source>
        <dbReference type="ARBA" id="ARBA00010835"/>
    </source>
</evidence>
<evidence type="ECO:0000256" key="2">
    <source>
        <dbReference type="SAM" id="MobiDB-lite"/>
    </source>
</evidence>
<dbReference type="Proteomes" id="UP000442714">
    <property type="component" value="Unassembled WGS sequence"/>
</dbReference>
<protein>
    <submittedName>
        <fullName evidence="4">Aminoacyl-tRNA hydrolase</fullName>
        <ecNumber evidence="4">3.1.1.29</ecNumber>
    </submittedName>
</protein>
<dbReference type="SUPFAM" id="SSF75620">
    <property type="entry name" value="Release factor"/>
    <property type="match status" value="1"/>
</dbReference>
<dbReference type="GO" id="GO:0043022">
    <property type="term" value="F:ribosome binding"/>
    <property type="evidence" value="ECO:0007669"/>
    <property type="project" value="TreeGrafter"/>
</dbReference>
<organism evidence="4 5">
    <name type="scientific">Pontixanthobacter aquaemixtae</name>
    <dbReference type="NCBI Taxonomy" id="1958940"/>
    <lineage>
        <taxon>Bacteria</taxon>
        <taxon>Pseudomonadati</taxon>
        <taxon>Pseudomonadota</taxon>
        <taxon>Alphaproteobacteria</taxon>
        <taxon>Sphingomonadales</taxon>
        <taxon>Erythrobacteraceae</taxon>
        <taxon>Pontixanthobacter</taxon>
    </lineage>
</organism>
<dbReference type="EMBL" id="WTYX01000002">
    <property type="protein sequence ID" value="MXO91609.1"/>
    <property type="molecule type" value="Genomic_DNA"/>
</dbReference>
<dbReference type="GO" id="GO:0072344">
    <property type="term" value="P:rescue of stalled ribosome"/>
    <property type="evidence" value="ECO:0007669"/>
    <property type="project" value="TreeGrafter"/>
</dbReference>
<comment type="similarity">
    <text evidence="1">Belongs to the prokaryotic/mitochondrial release factor family.</text>
</comment>
<dbReference type="GO" id="GO:0003747">
    <property type="term" value="F:translation release factor activity"/>
    <property type="evidence" value="ECO:0007669"/>
    <property type="project" value="InterPro"/>
</dbReference>
<dbReference type="NCBIfam" id="NF006718">
    <property type="entry name" value="PRK09256.1"/>
    <property type="match status" value="1"/>
</dbReference>